<feature type="signal peptide" evidence="1">
    <location>
        <begin position="1"/>
        <end position="22"/>
    </location>
</feature>
<accession>A0A1H0DVK0</accession>
<dbReference type="Pfam" id="PF06551">
    <property type="entry name" value="DUF1120"/>
    <property type="match status" value="1"/>
</dbReference>
<evidence type="ECO:0000313" key="5">
    <source>
        <dbReference type="Proteomes" id="UP000748067"/>
    </source>
</evidence>
<proteinExistence type="predicted"/>
<keyword evidence="1" id="KW-0732">Signal</keyword>
<sequence length="207" mass="21907">MEKFHPAALAFLLAACAPGALAASHADLSVTGIITPNACTPHLTNDGVIDHGKMAVKDLQQTKPTLLDPAEMQFEVHCDGETLFTLTTSDNRAGTSAINPAHHGLGTTPEDEKLGSVAFTLFDPIADETAVNVIVSRNGGASWSLSPYLGHEALTSFAVTGGPNTPVAIKDLRARLRAFTIIVPARDLTLLDEVPIDGQATLQLKYW</sequence>
<reference evidence="2 5" key="1">
    <citation type="submission" date="2015-01" db="EMBL/GenBank/DDBJ databases">
        <title>Genome Sequence of Pseudomonas antarctica CMS 35.</title>
        <authorList>
            <person name="Voget S."/>
            <person name="Chow J."/>
            <person name="Daniel R."/>
            <person name="Streit W."/>
        </authorList>
    </citation>
    <scope>NUCLEOTIDE SEQUENCE [LARGE SCALE GENOMIC DNA]</scope>
    <source>
        <strain evidence="2 5">CMS 35</strain>
    </source>
</reference>
<dbReference type="RefSeq" id="WP_083360022.1">
    <property type="nucleotide sequence ID" value="NZ_JXDI01000001.1"/>
</dbReference>
<dbReference type="AlphaFoldDB" id="A0A1H0DVK0"/>
<keyword evidence="5" id="KW-1185">Reference proteome</keyword>
<reference evidence="3 4" key="2">
    <citation type="submission" date="2016-10" db="EMBL/GenBank/DDBJ databases">
        <authorList>
            <person name="de Groot N.N."/>
        </authorList>
    </citation>
    <scope>NUCLEOTIDE SEQUENCE [LARGE SCALE GENOMIC DNA]</scope>
    <source>
        <strain evidence="3 4">BS2772</strain>
    </source>
</reference>
<evidence type="ECO:0000256" key="1">
    <source>
        <dbReference type="SAM" id="SignalP"/>
    </source>
</evidence>
<organism evidence="3 4">
    <name type="scientific">Pseudomonas antarctica</name>
    <dbReference type="NCBI Taxonomy" id="219572"/>
    <lineage>
        <taxon>Bacteria</taxon>
        <taxon>Pseudomonadati</taxon>
        <taxon>Pseudomonadota</taxon>
        <taxon>Gammaproteobacteria</taxon>
        <taxon>Pseudomonadales</taxon>
        <taxon>Pseudomonadaceae</taxon>
        <taxon>Pseudomonas</taxon>
    </lineage>
</organism>
<feature type="chain" id="PRO_5009247941" description="DUF1120 domain-containing protein" evidence="1">
    <location>
        <begin position="23"/>
        <end position="207"/>
    </location>
</feature>
<evidence type="ECO:0000313" key="3">
    <source>
        <dbReference type="EMBL" id="SDN74224.1"/>
    </source>
</evidence>
<protein>
    <recommendedName>
        <fullName evidence="6">DUF1120 domain-containing protein</fullName>
    </recommendedName>
</protein>
<gene>
    <name evidence="2" type="ORF">PSAN_03190</name>
    <name evidence="3" type="ORF">SAMN04490179_5676</name>
</gene>
<evidence type="ECO:0000313" key="2">
    <source>
        <dbReference type="EMBL" id="KAF2407938.1"/>
    </source>
</evidence>
<dbReference type="OrthoDB" id="6602106at2"/>
<dbReference type="Proteomes" id="UP000748067">
    <property type="component" value="Unassembled WGS sequence"/>
</dbReference>
<dbReference type="EMBL" id="JXDI01000001">
    <property type="protein sequence ID" value="KAF2407938.1"/>
    <property type="molecule type" value="Genomic_DNA"/>
</dbReference>
<dbReference type="InterPro" id="IPR010546">
    <property type="entry name" value="DUF1120"/>
</dbReference>
<dbReference type="PROSITE" id="PS51257">
    <property type="entry name" value="PROKAR_LIPOPROTEIN"/>
    <property type="match status" value="1"/>
</dbReference>
<evidence type="ECO:0008006" key="6">
    <source>
        <dbReference type="Google" id="ProtNLM"/>
    </source>
</evidence>
<evidence type="ECO:0000313" key="4">
    <source>
        <dbReference type="Proteomes" id="UP000182470"/>
    </source>
</evidence>
<name>A0A1H0DVK0_9PSED</name>
<dbReference type="EMBL" id="LT629704">
    <property type="protein sequence ID" value="SDN74224.1"/>
    <property type="molecule type" value="Genomic_DNA"/>
</dbReference>
<dbReference type="Proteomes" id="UP000182470">
    <property type="component" value="Chromosome I"/>
</dbReference>